<accession>A0ABZ1RRG2</accession>
<feature type="compositionally biased region" description="Pro residues" evidence="1">
    <location>
        <begin position="33"/>
        <end position="57"/>
    </location>
</feature>
<proteinExistence type="predicted"/>
<sequence>MRRLPGLIVPLLTVPLLALAGCGGGGQTRTAPPSVPASPSPLSPSPDPAPSPSPSPSPSSTRNGLCVPTMYMSTAGRLAYLKDLSDSSHGASPAFFMTDSGVYLLAKETQRPCEAVPFQLSWFRVEMTRAGSGSSARYSFTYAPIESTTLSAGPRDGRVVGSVPPPPKGCSGTLSVLYVGEEITEDDLPDGLNMPGGSLDWSLVTLDADRALSAVFKPPAGASSC</sequence>
<keyword evidence="4" id="KW-1185">Reference proteome</keyword>
<feature type="region of interest" description="Disordered" evidence="1">
    <location>
        <begin position="24"/>
        <end position="66"/>
    </location>
</feature>
<organism evidence="3 4">
    <name type="scientific">Streptomyces goshikiensis</name>
    <dbReference type="NCBI Taxonomy" id="1942"/>
    <lineage>
        <taxon>Bacteria</taxon>
        <taxon>Bacillati</taxon>
        <taxon>Actinomycetota</taxon>
        <taxon>Actinomycetes</taxon>
        <taxon>Kitasatosporales</taxon>
        <taxon>Streptomycetaceae</taxon>
        <taxon>Streptomyces</taxon>
    </lineage>
</organism>
<protein>
    <recommendedName>
        <fullName evidence="5">Lipoprotein</fullName>
    </recommendedName>
</protein>
<dbReference type="Proteomes" id="UP001432075">
    <property type="component" value="Chromosome"/>
</dbReference>
<evidence type="ECO:0000313" key="4">
    <source>
        <dbReference type="Proteomes" id="UP001432075"/>
    </source>
</evidence>
<name>A0ABZ1RRG2_9ACTN</name>
<evidence type="ECO:0000256" key="2">
    <source>
        <dbReference type="SAM" id="SignalP"/>
    </source>
</evidence>
<evidence type="ECO:0008006" key="5">
    <source>
        <dbReference type="Google" id="ProtNLM"/>
    </source>
</evidence>
<evidence type="ECO:0000256" key="1">
    <source>
        <dbReference type="SAM" id="MobiDB-lite"/>
    </source>
</evidence>
<feature type="signal peptide" evidence="2">
    <location>
        <begin position="1"/>
        <end position="20"/>
    </location>
</feature>
<feature type="chain" id="PRO_5045860081" description="Lipoprotein" evidence="2">
    <location>
        <begin position="21"/>
        <end position="225"/>
    </location>
</feature>
<evidence type="ECO:0000313" key="3">
    <source>
        <dbReference type="EMBL" id="WUO49058.1"/>
    </source>
</evidence>
<dbReference type="PROSITE" id="PS51257">
    <property type="entry name" value="PROKAR_LIPOPROTEIN"/>
    <property type="match status" value="1"/>
</dbReference>
<dbReference type="EMBL" id="CP108057">
    <property type="protein sequence ID" value="WUO49058.1"/>
    <property type="molecule type" value="Genomic_DNA"/>
</dbReference>
<reference evidence="3" key="1">
    <citation type="submission" date="2022-10" db="EMBL/GenBank/DDBJ databases">
        <title>The complete genomes of actinobacterial strains from the NBC collection.</title>
        <authorList>
            <person name="Joergensen T.S."/>
            <person name="Alvarez Arevalo M."/>
            <person name="Sterndorff E.B."/>
            <person name="Faurdal D."/>
            <person name="Vuksanovic O."/>
            <person name="Mourched A.-S."/>
            <person name="Charusanti P."/>
            <person name="Shaw S."/>
            <person name="Blin K."/>
            <person name="Weber T."/>
        </authorList>
    </citation>
    <scope>NUCLEOTIDE SEQUENCE</scope>
    <source>
        <strain evidence="3">NBC_00283</strain>
    </source>
</reference>
<keyword evidence="2" id="KW-0732">Signal</keyword>
<gene>
    <name evidence="3" type="ORF">OHU17_26260</name>
</gene>
<dbReference type="RefSeq" id="WP_190031109.1">
    <property type="nucleotide sequence ID" value="NZ_BMVE01000005.1"/>
</dbReference>